<evidence type="ECO:0000313" key="3">
    <source>
        <dbReference type="EMBL" id="KAG6776302.1"/>
    </source>
</evidence>
<comment type="caution">
    <text evidence="3">The sequence shown here is derived from an EMBL/GenBank/DDBJ whole genome shotgun (WGS) entry which is preliminary data.</text>
</comment>
<evidence type="ECO:0000313" key="4">
    <source>
        <dbReference type="Proteomes" id="UP000886885"/>
    </source>
</evidence>
<dbReference type="PANTHER" id="PTHR31314">
    <property type="entry name" value="MYB FAMILY TRANSCRIPTION FACTOR PHL7-LIKE"/>
    <property type="match status" value="1"/>
</dbReference>
<feature type="compositionally biased region" description="Polar residues" evidence="1">
    <location>
        <begin position="96"/>
        <end position="115"/>
    </location>
</feature>
<dbReference type="GO" id="GO:0003700">
    <property type="term" value="F:DNA-binding transcription factor activity"/>
    <property type="evidence" value="ECO:0007669"/>
    <property type="project" value="InterPro"/>
</dbReference>
<proteinExistence type="predicted"/>
<evidence type="ECO:0000259" key="2">
    <source>
        <dbReference type="Pfam" id="PF00249"/>
    </source>
</evidence>
<dbReference type="InterPro" id="IPR001005">
    <property type="entry name" value="SANT/Myb"/>
</dbReference>
<dbReference type="Pfam" id="PF00249">
    <property type="entry name" value="Myb_DNA-binding"/>
    <property type="match status" value="1"/>
</dbReference>
<feature type="region of interest" description="Disordered" evidence="1">
    <location>
        <begin position="206"/>
        <end position="236"/>
    </location>
</feature>
<feature type="compositionally biased region" description="Basic and acidic residues" evidence="1">
    <location>
        <begin position="81"/>
        <end position="94"/>
    </location>
</feature>
<accession>A0A8X8D3H8</accession>
<name>A0A8X8D3H8_POPTO</name>
<dbReference type="EMBL" id="JAAWWB010000009">
    <property type="protein sequence ID" value="KAG6776302.1"/>
    <property type="molecule type" value="Genomic_DNA"/>
</dbReference>
<sequence>MKTSRKNGVRQYNKSEHPRLRWTPELHEHFVEAVERLGGKYSKFFWSAVSLRLLKAMKTTLLNLLKIQLQGKIKGSNTKENSADDGRERTEDFSCQKPSSDTGTGQGKTPRNLIQINGDTHDIDEHENPKPEEDMIFPYLKSEIYTKRMYRSMRGPKNINVLIPMKKHLQAERTQLDDMGISSIFSSQRLLQGEFLMQMECEKSDSKHDIFSDESNGLRQTKEDGGDPEQQDSGTSFVGTMSMEENIDRLPAETCELSLSFTPSMSCCTAEERELWPLINDQQREYNSTTSFISIPEFDCGRNRINLDLTI</sequence>
<dbReference type="PANTHER" id="PTHR31314:SF113">
    <property type="entry name" value="MYB FAMILY TRANSCRIPTION FACTOR MPH1"/>
    <property type="match status" value="1"/>
</dbReference>
<dbReference type="OrthoDB" id="551907at2759"/>
<dbReference type="InterPro" id="IPR046955">
    <property type="entry name" value="PHR1-like"/>
</dbReference>
<feature type="domain" description="Myb-like" evidence="2">
    <location>
        <begin position="19"/>
        <end position="52"/>
    </location>
</feature>
<gene>
    <name evidence="3" type="ORF">POTOM_019808</name>
</gene>
<organism evidence="3 4">
    <name type="scientific">Populus tomentosa</name>
    <name type="common">Chinese white poplar</name>
    <dbReference type="NCBI Taxonomy" id="118781"/>
    <lineage>
        <taxon>Eukaryota</taxon>
        <taxon>Viridiplantae</taxon>
        <taxon>Streptophyta</taxon>
        <taxon>Embryophyta</taxon>
        <taxon>Tracheophyta</taxon>
        <taxon>Spermatophyta</taxon>
        <taxon>Magnoliopsida</taxon>
        <taxon>eudicotyledons</taxon>
        <taxon>Gunneridae</taxon>
        <taxon>Pentapetalae</taxon>
        <taxon>rosids</taxon>
        <taxon>fabids</taxon>
        <taxon>Malpighiales</taxon>
        <taxon>Salicaceae</taxon>
        <taxon>Saliceae</taxon>
        <taxon>Populus</taxon>
    </lineage>
</organism>
<protein>
    <recommendedName>
        <fullName evidence="2">Myb-like domain-containing protein</fullName>
    </recommendedName>
</protein>
<feature type="region of interest" description="Disordered" evidence="1">
    <location>
        <begin position="74"/>
        <end position="115"/>
    </location>
</feature>
<reference evidence="3" key="1">
    <citation type="journal article" date="2020" name="bioRxiv">
        <title>Hybrid origin of Populus tomentosa Carr. identified through genome sequencing and phylogenomic analysis.</title>
        <authorList>
            <person name="An X."/>
            <person name="Gao K."/>
            <person name="Chen Z."/>
            <person name="Li J."/>
            <person name="Yang X."/>
            <person name="Yang X."/>
            <person name="Zhou J."/>
            <person name="Guo T."/>
            <person name="Zhao T."/>
            <person name="Huang S."/>
            <person name="Miao D."/>
            <person name="Khan W.U."/>
            <person name="Rao P."/>
            <person name="Ye M."/>
            <person name="Lei B."/>
            <person name="Liao W."/>
            <person name="Wang J."/>
            <person name="Ji L."/>
            <person name="Li Y."/>
            <person name="Guo B."/>
            <person name="Mustafa N.S."/>
            <person name="Li S."/>
            <person name="Yun Q."/>
            <person name="Keller S.R."/>
            <person name="Mao J."/>
            <person name="Zhang R."/>
            <person name="Strauss S.H."/>
        </authorList>
    </citation>
    <scope>NUCLEOTIDE SEQUENCE</scope>
    <source>
        <strain evidence="3">GM15</strain>
        <tissue evidence="3">Leaf</tissue>
    </source>
</reference>
<dbReference type="AlphaFoldDB" id="A0A8X8D3H8"/>
<evidence type="ECO:0000256" key="1">
    <source>
        <dbReference type="SAM" id="MobiDB-lite"/>
    </source>
</evidence>
<keyword evidence="4" id="KW-1185">Reference proteome</keyword>
<dbReference type="Proteomes" id="UP000886885">
    <property type="component" value="Chromosome 5A"/>
</dbReference>